<feature type="domain" description="Knr4/Smi1-like" evidence="1">
    <location>
        <begin position="14"/>
        <end position="132"/>
    </location>
</feature>
<dbReference type="SUPFAM" id="SSF160631">
    <property type="entry name" value="SMI1/KNR4-like"/>
    <property type="match status" value="1"/>
</dbReference>
<evidence type="ECO:0000313" key="3">
    <source>
        <dbReference type="Proteomes" id="UP000679247"/>
    </source>
</evidence>
<dbReference type="InterPro" id="IPR037883">
    <property type="entry name" value="Knr4/Smi1-like_sf"/>
</dbReference>
<dbReference type="Pfam" id="PF14567">
    <property type="entry name" value="SUKH_5"/>
    <property type="match status" value="1"/>
</dbReference>
<reference evidence="2 3" key="1">
    <citation type="submission" date="2021-03" db="EMBL/GenBank/DDBJ databases">
        <title>The first data on the complete genome of the tetrodotoxin-producing bacterium.</title>
        <authorList>
            <person name="Melnikova D.I."/>
            <person name="Nijland R."/>
            <person name="Magarlamov T.Y."/>
        </authorList>
    </citation>
    <scope>NUCLEOTIDE SEQUENCE [LARGE SCALE GENOMIC DNA]</scope>
    <source>
        <strain evidence="2 3">1839</strain>
    </source>
</reference>
<dbReference type="Proteomes" id="UP000679247">
    <property type="component" value="Chromosome"/>
</dbReference>
<sequence>MEDVRKLIQTRKLGVNEMSIKEAEEKLGAIFPVQYKELFKLVNNAEIGDWILYPIKDQQNPKKTWDDVVRQNTEVREEFMPKELITIGEDGSGDKLCFIVNQGIMGDAIYLWSHEDATHEKYASTLKEFIVSASEEENDDDYEDE</sequence>
<evidence type="ECO:0000259" key="1">
    <source>
        <dbReference type="SMART" id="SM00860"/>
    </source>
</evidence>
<evidence type="ECO:0000313" key="2">
    <source>
        <dbReference type="EMBL" id="QVY63463.1"/>
    </source>
</evidence>
<dbReference type="SMART" id="SM00860">
    <property type="entry name" value="SMI1_KNR4"/>
    <property type="match status" value="1"/>
</dbReference>
<protein>
    <submittedName>
        <fullName evidence="2">SMI1/KNR4 family protein</fullName>
    </submittedName>
</protein>
<dbReference type="RefSeq" id="WP_214478608.1">
    <property type="nucleotide sequence ID" value="NZ_CP071709.1"/>
</dbReference>
<keyword evidence="3" id="KW-1185">Reference proteome</keyword>
<proteinExistence type="predicted"/>
<dbReference type="EMBL" id="CP071709">
    <property type="protein sequence ID" value="QVY63463.1"/>
    <property type="molecule type" value="Genomic_DNA"/>
</dbReference>
<gene>
    <name evidence="2" type="ORF">J1899_10610</name>
</gene>
<name>A0ABX8FHH5_9BACI</name>
<organism evidence="2 3">
    <name type="scientific">Cytobacillus gottheilii</name>
    <dbReference type="NCBI Taxonomy" id="859144"/>
    <lineage>
        <taxon>Bacteria</taxon>
        <taxon>Bacillati</taxon>
        <taxon>Bacillota</taxon>
        <taxon>Bacilli</taxon>
        <taxon>Bacillales</taxon>
        <taxon>Bacillaceae</taxon>
        <taxon>Cytobacillus</taxon>
    </lineage>
</organism>
<dbReference type="InterPro" id="IPR018958">
    <property type="entry name" value="Knr4/Smi1-like_dom"/>
</dbReference>
<dbReference type="Gene3D" id="3.40.1580.10">
    <property type="entry name" value="SMI1/KNR4-like"/>
    <property type="match status" value="1"/>
</dbReference>
<accession>A0ABX8FHH5</accession>